<dbReference type="CDD" id="cd06170">
    <property type="entry name" value="LuxR_C_like"/>
    <property type="match status" value="1"/>
</dbReference>
<dbReference type="EMBL" id="JADEXP010000147">
    <property type="protein sequence ID" value="MBE9068192.1"/>
    <property type="molecule type" value="Genomic_DNA"/>
</dbReference>
<feature type="compositionally biased region" description="Basic and acidic residues" evidence="2">
    <location>
        <begin position="52"/>
        <end position="63"/>
    </location>
</feature>
<keyword evidence="5" id="KW-1185">Reference proteome</keyword>
<dbReference type="GO" id="GO:0003677">
    <property type="term" value="F:DNA binding"/>
    <property type="evidence" value="ECO:0007669"/>
    <property type="project" value="UniProtKB-KW"/>
</dbReference>
<dbReference type="SUPFAM" id="SSF46894">
    <property type="entry name" value="C-terminal effector domain of the bipartite response regulators"/>
    <property type="match status" value="1"/>
</dbReference>
<dbReference type="InterPro" id="IPR000792">
    <property type="entry name" value="Tscrpt_reg_LuxR_C"/>
</dbReference>
<gene>
    <name evidence="4" type="ORF">IQ260_16185</name>
</gene>
<organism evidence="4 5">
    <name type="scientific">Leptolyngbya cf. ectocarpi LEGE 11479</name>
    <dbReference type="NCBI Taxonomy" id="1828722"/>
    <lineage>
        <taxon>Bacteria</taxon>
        <taxon>Bacillati</taxon>
        <taxon>Cyanobacteriota</taxon>
        <taxon>Cyanophyceae</taxon>
        <taxon>Leptolyngbyales</taxon>
        <taxon>Leptolyngbyaceae</taxon>
        <taxon>Leptolyngbya group</taxon>
        <taxon>Leptolyngbya</taxon>
    </lineage>
</organism>
<dbReference type="InterPro" id="IPR016032">
    <property type="entry name" value="Sig_transdc_resp-reg_C-effctor"/>
</dbReference>
<feature type="region of interest" description="Disordered" evidence="2">
    <location>
        <begin position="39"/>
        <end position="99"/>
    </location>
</feature>
<dbReference type="InterPro" id="IPR047738">
    <property type="entry name" value="SAV_2336-like_N"/>
</dbReference>
<evidence type="ECO:0000259" key="3">
    <source>
        <dbReference type="PROSITE" id="PS00622"/>
    </source>
</evidence>
<proteinExistence type="predicted"/>
<feature type="non-terminal residue" evidence="4">
    <location>
        <position position="752"/>
    </location>
</feature>
<protein>
    <submittedName>
        <fullName evidence="4">LuxR family transcriptional regulator</fullName>
    </submittedName>
</protein>
<dbReference type="Gene3D" id="1.10.10.10">
    <property type="entry name" value="Winged helix-like DNA-binding domain superfamily/Winged helix DNA-binding domain"/>
    <property type="match status" value="1"/>
</dbReference>
<keyword evidence="1" id="KW-0238">DNA-binding</keyword>
<evidence type="ECO:0000256" key="2">
    <source>
        <dbReference type="SAM" id="MobiDB-lite"/>
    </source>
</evidence>
<feature type="domain" description="HTH luxR-type" evidence="3">
    <location>
        <begin position="584"/>
        <end position="611"/>
    </location>
</feature>
<evidence type="ECO:0000313" key="5">
    <source>
        <dbReference type="Proteomes" id="UP000615026"/>
    </source>
</evidence>
<evidence type="ECO:0000256" key="1">
    <source>
        <dbReference type="ARBA" id="ARBA00023125"/>
    </source>
</evidence>
<dbReference type="NCBIfam" id="NF041121">
    <property type="entry name" value="SAV_2336_NTERM"/>
    <property type="match status" value="1"/>
</dbReference>
<accession>A0A928ZVE1</accession>
<dbReference type="InterPro" id="IPR039420">
    <property type="entry name" value="WalR-like"/>
</dbReference>
<dbReference type="SMART" id="SM00421">
    <property type="entry name" value="HTH_LUXR"/>
    <property type="match status" value="1"/>
</dbReference>
<dbReference type="Pfam" id="PF00196">
    <property type="entry name" value="GerE"/>
    <property type="match status" value="1"/>
</dbReference>
<comment type="caution">
    <text evidence="4">The sequence shown here is derived from an EMBL/GenBank/DDBJ whole genome shotgun (WGS) entry which is preliminary data.</text>
</comment>
<dbReference type="PRINTS" id="PR00038">
    <property type="entry name" value="HTHLUXR"/>
</dbReference>
<dbReference type="GO" id="GO:0006355">
    <property type="term" value="P:regulation of DNA-templated transcription"/>
    <property type="evidence" value="ECO:0007669"/>
    <property type="project" value="InterPro"/>
</dbReference>
<dbReference type="PROSITE" id="PS00622">
    <property type="entry name" value="HTH_LUXR_1"/>
    <property type="match status" value="1"/>
</dbReference>
<sequence length="752" mass="84990">MRADGSIDGFAALLGKAGLELGAEEMADALWLAGHISPEGREQVVEEEDAKEEAAELAVREDYFDNEFEDDDDDEAQLPLSLPKKQNSAESGAAKPDGIPIKAPAAPALRIRLELARALRPLRRSVPSPVRMEFDQAATIDRIADQGIWSPVLSPAPERWLDVALVIEESKSVPLWKETLAEFQTLLERQGAFRSVSSWRLRSDETGELTLLSGKSSRPRSARELLDPAGRRLILMVSDCTSTAWQRGTIYPWLETWGEQAPMTVIQLLPERLWAQTGLAHGTPMWLSALEPGVSSTRMMATAQMPLWDLFRSEQSQVIVPVVSLEAEPLKQWANVVIGTGESRTVGFRFEMRENLRNSKQESEERTEMSAEERVRLFRATASLTAQKLAGLMSAAPVSSPIVNLIRQTMLPEAEPVHIAEVYMGGLMEAQEKNQYDFVPEVRDLLADTLSVKDTERVLDGISLYISKQLGLNTHSFEALLCLSIETNSVNELLVPFAHVAKQVLHRIGGDYASVMKRMNISNSIEQQKKENRAVSTTWIPPLQIFKFREAIIEFEDQSVILAEIERYDLTNREAEVWRLRQQGTSYGDIAQQLFISVNTVKKYLKNIFTKINRIENEISPEDFSKNENAIWKLIQSKYQYTLEELSQETGIDIEQLIQHINNIAQKIEAENILRALVVVGHDNNHLGDEVLEDMKLEHQSQVFKSIFREIKYLKKRKINVLLKPSLSELKSELNQGSYNLFFYSGYVKSKN</sequence>
<dbReference type="InterPro" id="IPR036388">
    <property type="entry name" value="WH-like_DNA-bd_sf"/>
</dbReference>
<dbReference type="PANTHER" id="PTHR43214">
    <property type="entry name" value="TWO-COMPONENT RESPONSE REGULATOR"/>
    <property type="match status" value="1"/>
</dbReference>
<dbReference type="Proteomes" id="UP000615026">
    <property type="component" value="Unassembled WGS sequence"/>
</dbReference>
<dbReference type="AlphaFoldDB" id="A0A928ZVE1"/>
<name>A0A928ZVE1_LEPEC</name>
<feature type="compositionally biased region" description="Acidic residues" evidence="2">
    <location>
        <begin position="64"/>
        <end position="76"/>
    </location>
</feature>
<reference evidence="4" key="1">
    <citation type="submission" date="2020-10" db="EMBL/GenBank/DDBJ databases">
        <authorList>
            <person name="Castelo-Branco R."/>
            <person name="Eusebio N."/>
            <person name="Adriana R."/>
            <person name="Vieira A."/>
            <person name="Brugerolle De Fraissinette N."/>
            <person name="Rezende De Castro R."/>
            <person name="Schneider M.P."/>
            <person name="Vasconcelos V."/>
            <person name="Leao P.N."/>
        </authorList>
    </citation>
    <scope>NUCLEOTIDE SEQUENCE</scope>
    <source>
        <strain evidence="4">LEGE 11479</strain>
    </source>
</reference>
<evidence type="ECO:0000313" key="4">
    <source>
        <dbReference type="EMBL" id="MBE9068192.1"/>
    </source>
</evidence>